<evidence type="ECO:0000256" key="1">
    <source>
        <dbReference type="SAM" id="MobiDB-lite"/>
    </source>
</evidence>
<dbReference type="EMBL" id="BK016245">
    <property type="protein sequence ID" value="DAG04719.1"/>
    <property type="molecule type" value="Genomic_DNA"/>
</dbReference>
<protein>
    <submittedName>
        <fullName evidence="2">Uncharacterized protein</fullName>
    </submittedName>
</protein>
<name>A0A8S5VDL9_9CAUD</name>
<reference evidence="2" key="1">
    <citation type="journal article" date="2021" name="Proc. Natl. Acad. Sci. U.S.A.">
        <title>A Catalog of Tens of Thousands of Viruses from Human Metagenomes Reveals Hidden Associations with Chronic Diseases.</title>
        <authorList>
            <person name="Tisza M.J."/>
            <person name="Buck C.B."/>
        </authorList>
    </citation>
    <scope>NUCLEOTIDE SEQUENCE</scope>
    <source>
        <strain evidence="2">CtGa111</strain>
    </source>
</reference>
<proteinExistence type="predicted"/>
<sequence length="117" mass="13731">MYILYHKARKNTNPCRAKLYNCPLRKNRQIAKHLWVLVVLYFLKYHFCRQNGVCRTQKSSSGTPDEPFCTRSGILPVRRMDHSCEGEQPEEEDPRPVSQKRQEEKDFTHSLGALPLL</sequence>
<feature type="region of interest" description="Disordered" evidence="1">
    <location>
        <begin position="80"/>
        <end position="117"/>
    </location>
</feature>
<organism evidence="2">
    <name type="scientific">Siphoviridae sp. ctGa111</name>
    <dbReference type="NCBI Taxonomy" id="2825413"/>
    <lineage>
        <taxon>Viruses</taxon>
        <taxon>Duplodnaviria</taxon>
        <taxon>Heunggongvirae</taxon>
        <taxon>Uroviricota</taxon>
        <taxon>Caudoviricetes</taxon>
    </lineage>
</organism>
<accession>A0A8S5VDL9</accession>
<evidence type="ECO:0000313" key="2">
    <source>
        <dbReference type="EMBL" id="DAG04719.1"/>
    </source>
</evidence>